<dbReference type="EMBL" id="BGZK01000634">
    <property type="protein sequence ID" value="GBP53816.1"/>
    <property type="molecule type" value="Genomic_DNA"/>
</dbReference>
<dbReference type="OrthoDB" id="7635281at2759"/>
<protein>
    <submittedName>
        <fullName evidence="2">Uncharacterized protein</fullName>
    </submittedName>
</protein>
<name>A0A4C1WQP8_EUMVA</name>
<evidence type="ECO:0000256" key="1">
    <source>
        <dbReference type="SAM" id="MobiDB-lite"/>
    </source>
</evidence>
<accession>A0A4C1WQP8</accession>
<organism evidence="2 3">
    <name type="scientific">Eumeta variegata</name>
    <name type="common">Bagworm moth</name>
    <name type="synonym">Eumeta japonica</name>
    <dbReference type="NCBI Taxonomy" id="151549"/>
    <lineage>
        <taxon>Eukaryota</taxon>
        <taxon>Metazoa</taxon>
        <taxon>Ecdysozoa</taxon>
        <taxon>Arthropoda</taxon>
        <taxon>Hexapoda</taxon>
        <taxon>Insecta</taxon>
        <taxon>Pterygota</taxon>
        <taxon>Neoptera</taxon>
        <taxon>Endopterygota</taxon>
        <taxon>Lepidoptera</taxon>
        <taxon>Glossata</taxon>
        <taxon>Ditrysia</taxon>
        <taxon>Tineoidea</taxon>
        <taxon>Psychidae</taxon>
        <taxon>Oiketicinae</taxon>
        <taxon>Eumeta</taxon>
    </lineage>
</organism>
<evidence type="ECO:0000313" key="2">
    <source>
        <dbReference type="EMBL" id="GBP53816.1"/>
    </source>
</evidence>
<keyword evidence="3" id="KW-1185">Reference proteome</keyword>
<feature type="region of interest" description="Disordered" evidence="1">
    <location>
        <begin position="80"/>
        <end position="111"/>
    </location>
</feature>
<gene>
    <name evidence="2" type="ORF">EVAR_42534_1</name>
</gene>
<sequence>MSARACILARACVCDRAWGVYITPLSQIHSGGVAAPHFDSKGMELKRRRADFRWLASINSVEIADALEFTRLQTGLTKISSDSERESRIDPLRPRKSIGKSTPQLVAKRHPTEGSLKRTMESLDKAGAPKKVEYQNKTINQAGTYQRPYLAIYPENTKETITVEETKKIVKAFVNPTQLQIQVDRVRKIGNAGIIVQTRSMNNANRIKECPDIEKAGLEVIDRRQRRPLVKFSDINEDVGRWTCLDGVAKNCTNTKTRYGSCVGTLSNRGRLLYAALVISGGCDGAKRNVHSPLWHSDARHNIGKGFKAKERRAQLQGFIGQHHFQVKNVKGQLYTFLVPTGALSDNVDDAIKTMLNAVIPDEDINKDEARHRKSGSRQ</sequence>
<feature type="compositionally biased region" description="Basic and acidic residues" evidence="1">
    <location>
        <begin position="81"/>
        <end position="93"/>
    </location>
</feature>
<reference evidence="2 3" key="1">
    <citation type="journal article" date="2019" name="Commun. Biol.">
        <title>The bagworm genome reveals a unique fibroin gene that provides high tensile strength.</title>
        <authorList>
            <person name="Kono N."/>
            <person name="Nakamura H."/>
            <person name="Ohtoshi R."/>
            <person name="Tomita M."/>
            <person name="Numata K."/>
            <person name="Arakawa K."/>
        </authorList>
    </citation>
    <scope>NUCLEOTIDE SEQUENCE [LARGE SCALE GENOMIC DNA]</scope>
</reference>
<dbReference type="AlphaFoldDB" id="A0A4C1WQP8"/>
<proteinExistence type="predicted"/>
<evidence type="ECO:0000313" key="3">
    <source>
        <dbReference type="Proteomes" id="UP000299102"/>
    </source>
</evidence>
<comment type="caution">
    <text evidence="2">The sequence shown here is derived from an EMBL/GenBank/DDBJ whole genome shotgun (WGS) entry which is preliminary data.</text>
</comment>
<dbReference type="Proteomes" id="UP000299102">
    <property type="component" value="Unassembled WGS sequence"/>
</dbReference>